<dbReference type="RefSeq" id="WP_025356406.1">
    <property type="nucleotide sequence ID" value="NZ_BAAABQ010000073.1"/>
</dbReference>
<gene>
    <name evidence="2" type="ORF">BC739_005740</name>
</gene>
<sequence length="127" mass="13756">MAVELNHTIVAARDKVASAEFLTGILGLPAPTTFGPFSVVRVSNAVSLDYLQTEDEIPPQHLAFKVGDEEFGPIFDRIRASGVQYWADPHHQRPGEINTADGGQGVYFTDADGHNLEVLTRDYGSGS</sequence>
<dbReference type="InterPro" id="IPR029068">
    <property type="entry name" value="Glyas_Bleomycin-R_OHBP_Dase"/>
</dbReference>
<dbReference type="Pfam" id="PF00903">
    <property type="entry name" value="Glyoxalase"/>
    <property type="match status" value="1"/>
</dbReference>
<protein>
    <submittedName>
        <fullName evidence="2">Catechol 2,3-dioxygenase-like lactoylglutathione lyase family enzyme</fullName>
    </submittedName>
</protein>
<dbReference type="PROSITE" id="PS51819">
    <property type="entry name" value="VOC"/>
    <property type="match status" value="1"/>
</dbReference>
<dbReference type="Proteomes" id="UP000517916">
    <property type="component" value="Unassembled WGS sequence"/>
</dbReference>
<comment type="caution">
    <text evidence="2">The sequence shown here is derived from an EMBL/GenBank/DDBJ whole genome shotgun (WGS) entry which is preliminary data.</text>
</comment>
<dbReference type="InterPro" id="IPR004360">
    <property type="entry name" value="Glyas_Fos-R_dOase_dom"/>
</dbReference>
<accession>A0ABR6BNP5</accession>
<evidence type="ECO:0000259" key="1">
    <source>
        <dbReference type="PROSITE" id="PS51819"/>
    </source>
</evidence>
<dbReference type="Gene3D" id="3.10.180.10">
    <property type="entry name" value="2,3-Dihydroxybiphenyl 1,2-Dioxygenase, domain 1"/>
    <property type="match status" value="1"/>
</dbReference>
<organism evidence="2 3">
    <name type="scientific">Kutzneria viridogrisea</name>
    <dbReference type="NCBI Taxonomy" id="47990"/>
    <lineage>
        <taxon>Bacteria</taxon>
        <taxon>Bacillati</taxon>
        <taxon>Actinomycetota</taxon>
        <taxon>Actinomycetes</taxon>
        <taxon>Pseudonocardiales</taxon>
        <taxon>Pseudonocardiaceae</taxon>
        <taxon>Kutzneria</taxon>
    </lineage>
</organism>
<dbReference type="InterPro" id="IPR037523">
    <property type="entry name" value="VOC_core"/>
</dbReference>
<feature type="domain" description="VOC" evidence="1">
    <location>
        <begin position="4"/>
        <end position="121"/>
    </location>
</feature>
<dbReference type="EMBL" id="JACJID010000004">
    <property type="protein sequence ID" value="MBA8928523.1"/>
    <property type="molecule type" value="Genomic_DNA"/>
</dbReference>
<name>A0ABR6BNP5_9PSEU</name>
<dbReference type="CDD" id="cd08351">
    <property type="entry name" value="ChaP_like"/>
    <property type="match status" value="1"/>
</dbReference>
<evidence type="ECO:0000313" key="2">
    <source>
        <dbReference type="EMBL" id="MBA8928523.1"/>
    </source>
</evidence>
<dbReference type="SUPFAM" id="SSF54593">
    <property type="entry name" value="Glyoxalase/Bleomycin resistance protein/Dihydroxybiphenyl dioxygenase"/>
    <property type="match status" value="1"/>
</dbReference>
<keyword evidence="3" id="KW-1185">Reference proteome</keyword>
<proteinExistence type="predicted"/>
<evidence type="ECO:0000313" key="3">
    <source>
        <dbReference type="Proteomes" id="UP000517916"/>
    </source>
</evidence>
<reference evidence="2 3" key="1">
    <citation type="submission" date="2020-08" db="EMBL/GenBank/DDBJ databases">
        <title>Genomic Encyclopedia of Archaeal and Bacterial Type Strains, Phase II (KMG-II): from individual species to whole genera.</title>
        <authorList>
            <person name="Goeker M."/>
        </authorList>
    </citation>
    <scope>NUCLEOTIDE SEQUENCE [LARGE SCALE GENOMIC DNA]</scope>
    <source>
        <strain evidence="2 3">DSM 43850</strain>
    </source>
</reference>